<evidence type="ECO:0000256" key="6">
    <source>
        <dbReference type="ARBA" id="ARBA00022777"/>
    </source>
</evidence>
<dbReference type="EMBL" id="QKTW01000025">
    <property type="protein sequence ID" value="PZF71308.1"/>
    <property type="molecule type" value="Genomic_DNA"/>
</dbReference>
<name>A0A2W2AUB3_9BACT</name>
<evidence type="ECO:0000256" key="8">
    <source>
        <dbReference type="ARBA" id="ARBA00023012"/>
    </source>
</evidence>
<feature type="coiled-coil region" evidence="9">
    <location>
        <begin position="190"/>
        <end position="227"/>
    </location>
</feature>
<keyword evidence="10" id="KW-0812">Transmembrane</keyword>
<feature type="transmembrane region" description="Helical" evidence="10">
    <location>
        <begin position="140"/>
        <end position="160"/>
    </location>
</feature>
<keyword evidence="4" id="KW-0808">Transferase</keyword>
<protein>
    <recommendedName>
        <fullName evidence="2">histidine kinase</fullName>
        <ecNumber evidence="2">2.7.13.3</ecNumber>
    </recommendedName>
</protein>
<comment type="catalytic activity">
    <reaction evidence="1">
        <text>ATP + protein L-histidine = ADP + protein N-phospho-L-histidine.</text>
        <dbReference type="EC" id="2.7.13.3"/>
    </reaction>
</comment>
<dbReference type="InterPro" id="IPR003661">
    <property type="entry name" value="HisK_dim/P_dom"/>
</dbReference>
<evidence type="ECO:0000313" key="12">
    <source>
        <dbReference type="EMBL" id="PZF71308.1"/>
    </source>
</evidence>
<dbReference type="InterPro" id="IPR003594">
    <property type="entry name" value="HATPase_dom"/>
</dbReference>
<keyword evidence="7" id="KW-0067">ATP-binding</keyword>
<dbReference type="PANTHER" id="PTHR43065">
    <property type="entry name" value="SENSOR HISTIDINE KINASE"/>
    <property type="match status" value="1"/>
</dbReference>
<keyword evidence="5" id="KW-0547">Nucleotide-binding</keyword>
<dbReference type="Pfam" id="PF02518">
    <property type="entry name" value="HATPase_c"/>
    <property type="match status" value="1"/>
</dbReference>
<dbReference type="InterPro" id="IPR005467">
    <property type="entry name" value="His_kinase_dom"/>
</dbReference>
<keyword evidence="9" id="KW-0175">Coiled coil</keyword>
<dbReference type="CDD" id="cd00082">
    <property type="entry name" value="HisKA"/>
    <property type="match status" value="1"/>
</dbReference>
<keyword evidence="13" id="KW-1185">Reference proteome</keyword>
<gene>
    <name evidence="12" type="ORF">DN068_18605</name>
</gene>
<keyword evidence="8" id="KW-0902">Two-component regulatory system</keyword>
<evidence type="ECO:0000256" key="1">
    <source>
        <dbReference type="ARBA" id="ARBA00000085"/>
    </source>
</evidence>
<accession>A0A2W2AUB3</accession>
<dbReference type="EC" id="2.7.13.3" evidence="2"/>
<dbReference type="OrthoDB" id="1931120at2"/>
<organism evidence="12 13">
    <name type="scientific">Taibaiella soli</name>
    <dbReference type="NCBI Taxonomy" id="1649169"/>
    <lineage>
        <taxon>Bacteria</taxon>
        <taxon>Pseudomonadati</taxon>
        <taxon>Bacteroidota</taxon>
        <taxon>Chitinophagia</taxon>
        <taxon>Chitinophagales</taxon>
        <taxon>Chitinophagaceae</taxon>
        <taxon>Taibaiella</taxon>
    </lineage>
</organism>
<dbReference type="InterPro" id="IPR036890">
    <property type="entry name" value="HATPase_C_sf"/>
</dbReference>
<evidence type="ECO:0000259" key="11">
    <source>
        <dbReference type="PROSITE" id="PS50109"/>
    </source>
</evidence>
<reference evidence="12 13" key="1">
    <citation type="submission" date="2018-06" db="EMBL/GenBank/DDBJ databases">
        <title>Mucibacter soli gen. nov., sp. nov., a new member of the family Chitinophagaceae producing mucin.</title>
        <authorList>
            <person name="Kim M.-K."/>
            <person name="Park S."/>
            <person name="Kim T.-S."/>
            <person name="Joung Y."/>
            <person name="Han J.-H."/>
            <person name="Kim S.B."/>
        </authorList>
    </citation>
    <scope>NUCLEOTIDE SEQUENCE [LARGE SCALE GENOMIC DNA]</scope>
    <source>
        <strain evidence="12 13">R1-15</strain>
    </source>
</reference>
<dbReference type="Pfam" id="PF00512">
    <property type="entry name" value="HisKA"/>
    <property type="match status" value="1"/>
</dbReference>
<evidence type="ECO:0000256" key="9">
    <source>
        <dbReference type="SAM" id="Coils"/>
    </source>
</evidence>
<dbReference type="GO" id="GO:0000155">
    <property type="term" value="F:phosphorelay sensor kinase activity"/>
    <property type="evidence" value="ECO:0007669"/>
    <property type="project" value="InterPro"/>
</dbReference>
<evidence type="ECO:0000256" key="10">
    <source>
        <dbReference type="SAM" id="Phobius"/>
    </source>
</evidence>
<comment type="caution">
    <text evidence="12">The sequence shown here is derived from an EMBL/GenBank/DDBJ whole genome shotgun (WGS) entry which is preliminary data.</text>
</comment>
<dbReference type="InterPro" id="IPR004358">
    <property type="entry name" value="Sig_transdc_His_kin-like_C"/>
</dbReference>
<dbReference type="SMART" id="SM00387">
    <property type="entry name" value="HATPase_c"/>
    <property type="match status" value="1"/>
</dbReference>
<dbReference type="Gene3D" id="3.30.565.10">
    <property type="entry name" value="Histidine kinase-like ATPase, C-terminal domain"/>
    <property type="match status" value="1"/>
</dbReference>
<evidence type="ECO:0000256" key="4">
    <source>
        <dbReference type="ARBA" id="ARBA00022679"/>
    </source>
</evidence>
<keyword evidence="10" id="KW-1133">Transmembrane helix</keyword>
<evidence type="ECO:0000313" key="13">
    <source>
        <dbReference type="Proteomes" id="UP000248745"/>
    </source>
</evidence>
<keyword evidence="3" id="KW-0597">Phosphoprotein</keyword>
<dbReference type="PRINTS" id="PR00344">
    <property type="entry name" value="BCTRLSENSOR"/>
</dbReference>
<evidence type="ECO:0000256" key="5">
    <source>
        <dbReference type="ARBA" id="ARBA00022741"/>
    </source>
</evidence>
<dbReference type="PANTHER" id="PTHR43065:SF10">
    <property type="entry name" value="PEROXIDE STRESS-ACTIVATED HISTIDINE KINASE MAK3"/>
    <property type="match status" value="1"/>
</dbReference>
<dbReference type="Gene3D" id="1.10.287.130">
    <property type="match status" value="1"/>
</dbReference>
<dbReference type="PROSITE" id="PS50109">
    <property type="entry name" value="HIS_KIN"/>
    <property type="match status" value="1"/>
</dbReference>
<keyword evidence="10" id="KW-0472">Membrane</keyword>
<evidence type="ECO:0000256" key="3">
    <source>
        <dbReference type="ARBA" id="ARBA00022553"/>
    </source>
</evidence>
<dbReference type="AlphaFoldDB" id="A0A2W2AUB3"/>
<dbReference type="Proteomes" id="UP000248745">
    <property type="component" value="Unassembled WGS sequence"/>
</dbReference>
<dbReference type="GO" id="GO:0005524">
    <property type="term" value="F:ATP binding"/>
    <property type="evidence" value="ECO:0007669"/>
    <property type="project" value="UniProtKB-KW"/>
</dbReference>
<dbReference type="SUPFAM" id="SSF55874">
    <property type="entry name" value="ATPase domain of HSP90 chaperone/DNA topoisomerase II/histidine kinase"/>
    <property type="match status" value="1"/>
</dbReference>
<keyword evidence="6 12" id="KW-0418">Kinase</keyword>
<evidence type="ECO:0000256" key="2">
    <source>
        <dbReference type="ARBA" id="ARBA00012438"/>
    </source>
</evidence>
<feature type="domain" description="Histidine kinase" evidence="11">
    <location>
        <begin position="178"/>
        <end position="378"/>
    </location>
</feature>
<proteinExistence type="predicted"/>
<evidence type="ECO:0000256" key="7">
    <source>
        <dbReference type="ARBA" id="ARBA00022840"/>
    </source>
</evidence>
<sequence length="378" mass="42988">MRQYLNWKTYLLLAALGIVTASLVYTNKLAKKLEREEKKKMVQLVRAIKTLNEAPYNQDLSFMNQLLEENTTVPFIIASGQQTVQYVANIDTVGKRDGQQLLEQKLKEFSEEHPPIVIDFGFGTSYVYYGDSYLLKQLRYFPYVQLGIISLFLIVALIALSAAHRSIQNQVWVGLSKETAHQLGTPLSSIEAWLELLKDHEENKEAVEEMQKDLDRLKLVADRFSKVGSSPQLEEENLVTRVESMVHYMQKRAPSKVKITIDTDEPEIPVYISGPLFDWVLENLMRNALDAMDGKGSIAVKVVNTPQQVFVDVQDTGKGIAKHQIKKVFNPGFTTKKRGWGLGLSLSRRIIEKYHHGSLFVKSSEVGKGTTFRIILRR</sequence>